<comment type="catalytic activity">
    <reaction evidence="10">
        <text>adenosine + H2O + H(+) = inosine + NH4(+)</text>
        <dbReference type="Rhea" id="RHEA:24408"/>
        <dbReference type="ChEBI" id="CHEBI:15377"/>
        <dbReference type="ChEBI" id="CHEBI:15378"/>
        <dbReference type="ChEBI" id="CHEBI:16335"/>
        <dbReference type="ChEBI" id="CHEBI:17596"/>
        <dbReference type="ChEBI" id="CHEBI:28938"/>
        <dbReference type="EC" id="3.5.4.4"/>
    </reaction>
    <physiologicalReaction direction="left-to-right" evidence="10">
        <dbReference type="Rhea" id="RHEA:24409"/>
    </physiologicalReaction>
</comment>
<comment type="cofactor">
    <cofactor evidence="3">
        <name>Cu(2+)</name>
        <dbReference type="ChEBI" id="CHEBI:29036"/>
    </cofactor>
</comment>
<name>A0A1G8W3L6_9STAP</name>
<evidence type="ECO:0000313" key="13">
    <source>
        <dbReference type="EMBL" id="SDJ72908.1"/>
    </source>
</evidence>
<evidence type="ECO:0000256" key="1">
    <source>
        <dbReference type="ARBA" id="ARBA00000553"/>
    </source>
</evidence>
<dbReference type="EMBL" id="FNFI01000002">
    <property type="protein sequence ID" value="SDJ72908.1"/>
    <property type="molecule type" value="Genomic_DNA"/>
</dbReference>
<proteinExistence type="inferred from homology"/>
<accession>A0A1G8W3L6</accession>
<evidence type="ECO:0000256" key="3">
    <source>
        <dbReference type="ARBA" id="ARBA00001973"/>
    </source>
</evidence>
<evidence type="ECO:0000256" key="7">
    <source>
        <dbReference type="ARBA" id="ARBA00022723"/>
    </source>
</evidence>
<organism evidence="13 14">
    <name type="scientific">Jeotgalicoccus aerolatus</name>
    <dbReference type="NCBI Taxonomy" id="709510"/>
    <lineage>
        <taxon>Bacteria</taxon>
        <taxon>Bacillati</taxon>
        <taxon>Bacillota</taxon>
        <taxon>Bacilli</taxon>
        <taxon>Bacillales</taxon>
        <taxon>Staphylococcaceae</taxon>
        <taxon>Jeotgalicoccus</taxon>
    </lineage>
</organism>
<comment type="similarity">
    <text evidence="5">Belongs to the purine nucleoside phosphorylase YfiH/LACC1 family.</text>
</comment>
<comment type="catalytic activity">
    <reaction evidence="11">
        <text>adenosine + phosphate = alpha-D-ribose 1-phosphate + adenine</text>
        <dbReference type="Rhea" id="RHEA:27642"/>
        <dbReference type="ChEBI" id="CHEBI:16335"/>
        <dbReference type="ChEBI" id="CHEBI:16708"/>
        <dbReference type="ChEBI" id="CHEBI:43474"/>
        <dbReference type="ChEBI" id="CHEBI:57720"/>
        <dbReference type="EC" id="2.4.2.1"/>
    </reaction>
    <physiologicalReaction direction="left-to-right" evidence="11">
        <dbReference type="Rhea" id="RHEA:27643"/>
    </physiologicalReaction>
</comment>
<reference evidence="14" key="1">
    <citation type="submission" date="2016-10" db="EMBL/GenBank/DDBJ databases">
        <authorList>
            <person name="Varghese N."/>
            <person name="Submissions S."/>
        </authorList>
    </citation>
    <scope>NUCLEOTIDE SEQUENCE [LARGE SCALE GENOMIC DNA]</scope>
    <source>
        <strain evidence="14">CGMCC 1.8911</strain>
    </source>
</reference>
<dbReference type="GO" id="GO:0005507">
    <property type="term" value="F:copper ion binding"/>
    <property type="evidence" value="ECO:0007669"/>
    <property type="project" value="TreeGrafter"/>
</dbReference>
<evidence type="ECO:0000256" key="9">
    <source>
        <dbReference type="ARBA" id="ARBA00022833"/>
    </source>
</evidence>
<dbReference type="Pfam" id="PF02578">
    <property type="entry name" value="Cu-oxidase_4"/>
    <property type="match status" value="1"/>
</dbReference>
<dbReference type="PANTHER" id="PTHR30616:SF2">
    <property type="entry name" value="PURINE NUCLEOSIDE PHOSPHORYLASE LACC1"/>
    <property type="match status" value="1"/>
</dbReference>
<dbReference type="CDD" id="cd16833">
    <property type="entry name" value="YfiH"/>
    <property type="match status" value="1"/>
</dbReference>
<dbReference type="InterPro" id="IPR038371">
    <property type="entry name" value="Cu_polyphenol_OxRdtase_sf"/>
</dbReference>
<evidence type="ECO:0000256" key="11">
    <source>
        <dbReference type="ARBA" id="ARBA00048968"/>
    </source>
</evidence>
<keyword evidence="9" id="KW-0862">Zinc</keyword>
<dbReference type="Proteomes" id="UP000242700">
    <property type="component" value="Unassembled WGS sequence"/>
</dbReference>
<comment type="function">
    <text evidence="4">Purine nucleoside enzyme that catalyzes the phosphorolysis of adenosine and inosine nucleosides, yielding D-ribose 1-phosphate and the respective free bases, adenine and hypoxanthine. Also catalyzes the phosphorolysis of S-methyl-5'-thioadenosine into adenine and S-methyl-5-thio-alpha-D-ribose 1-phosphate. Also has adenosine deaminase activity.</text>
</comment>
<evidence type="ECO:0000256" key="4">
    <source>
        <dbReference type="ARBA" id="ARBA00003215"/>
    </source>
</evidence>
<dbReference type="SUPFAM" id="SSF64438">
    <property type="entry name" value="CNF1/YfiH-like putative cysteine hydrolases"/>
    <property type="match status" value="1"/>
</dbReference>
<evidence type="ECO:0000313" key="14">
    <source>
        <dbReference type="Proteomes" id="UP000242700"/>
    </source>
</evidence>
<dbReference type="Gene3D" id="3.60.140.10">
    <property type="entry name" value="CNF1/YfiH-like putative cysteine hydrolases"/>
    <property type="match status" value="1"/>
</dbReference>
<comment type="catalytic activity">
    <reaction evidence="1">
        <text>inosine + phosphate = alpha-D-ribose 1-phosphate + hypoxanthine</text>
        <dbReference type="Rhea" id="RHEA:27646"/>
        <dbReference type="ChEBI" id="CHEBI:17368"/>
        <dbReference type="ChEBI" id="CHEBI:17596"/>
        <dbReference type="ChEBI" id="CHEBI:43474"/>
        <dbReference type="ChEBI" id="CHEBI:57720"/>
        <dbReference type="EC" id="2.4.2.1"/>
    </reaction>
    <physiologicalReaction direction="left-to-right" evidence="1">
        <dbReference type="Rhea" id="RHEA:27647"/>
    </physiologicalReaction>
</comment>
<dbReference type="PANTHER" id="PTHR30616">
    <property type="entry name" value="UNCHARACTERIZED PROTEIN YFIH"/>
    <property type="match status" value="1"/>
</dbReference>
<evidence type="ECO:0000256" key="12">
    <source>
        <dbReference type="ARBA" id="ARBA00049893"/>
    </source>
</evidence>
<keyword evidence="6" id="KW-0808">Transferase</keyword>
<evidence type="ECO:0000256" key="8">
    <source>
        <dbReference type="ARBA" id="ARBA00022801"/>
    </source>
</evidence>
<dbReference type="RefSeq" id="WP_256333931.1">
    <property type="nucleotide sequence ID" value="NZ_FNFI01000002.1"/>
</dbReference>
<evidence type="ECO:0000256" key="6">
    <source>
        <dbReference type="ARBA" id="ARBA00022679"/>
    </source>
</evidence>
<keyword evidence="8" id="KW-0378">Hydrolase</keyword>
<dbReference type="GO" id="GO:0016787">
    <property type="term" value="F:hydrolase activity"/>
    <property type="evidence" value="ECO:0007669"/>
    <property type="project" value="UniProtKB-KW"/>
</dbReference>
<dbReference type="InterPro" id="IPR011324">
    <property type="entry name" value="Cytotoxic_necrot_fac-like_cat"/>
</dbReference>
<keyword evidence="7" id="KW-0479">Metal-binding</keyword>
<protein>
    <recommendedName>
        <fullName evidence="15">Purine nucleoside phosphorylase</fullName>
    </recommendedName>
</protein>
<dbReference type="AlphaFoldDB" id="A0A1G8W3L6"/>
<dbReference type="STRING" id="586411.SAMN05216187_102119"/>
<gene>
    <name evidence="13" type="ORF">SAMN05216187_102119</name>
</gene>
<evidence type="ECO:0000256" key="5">
    <source>
        <dbReference type="ARBA" id="ARBA00007353"/>
    </source>
</evidence>
<sequence length="259" mass="29015">MTNENVFKEYKFYWGNDRRELTFGYTKRHNGQSTYPKNSFNMALYIGDEIDNVHAHQLALAEEIDFPVSSWMLPIQKHGGNILEVSKLDRGTNVKSLGQGMDNIDAVYTYDKGILLTMNYADCIPVYVYSVSDNFTGLAHAGWRGTAERITAELINSYRGSKNDLRVIIGVGINQAYYEVDDAVINALKPLTGSAYQATDSGWLLDLKEVNKHQAIEAGINEANISVTGLGTEMDDFFSFRLEKGNTGRALAFIGRREE</sequence>
<comment type="catalytic activity">
    <reaction evidence="12">
        <text>S-methyl-5'-thioadenosine + phosphate = 5-(methylsulfanyl)-alpha-D-ribose 1-phosphate + adenine</text>
        <dbReference type="Rhea" id="RHEA:11852"/>
        <dbReference type="ChEBI" id="CHEBI:16708"/>
        <dbReference type="ChEBI" id="CHEBI:17509"/>
        <dbReference type="ChEBI" id="CHEBI:43474"/>
        <dbReference type="ChEBI" id="CHEBI:58533"/>
        <dbReference type="EC" id="2.4.2.28"/>
    </reaction>
    <physiologicalReaction direction="left-to-right" evidence="12">
        <dbReference type="Rhea" id="RHEA:11853"/>
    </physiologicalReaction>
</comment>
<evidence type="ECO:0008006" key="15">
    <source>
        <dbReference type="Google" id="ProtNLM"/>
    </source>
</evidence>
<evidence type="ECO:0000256" key="10">
    <source>
        <dbReference type="ARBA" id="ARBA00047989"/>
    </source>
</evidence>
<evidence type="ECO:0000256" key="2">
    <source>
        <dbReference type="ARBA" id="ARBA00001947"/>
    </source>
</evidence>
<comment type="cofactor">
    <cofactor evidence="2">
        <name>Zn(2+)</name>
        <dbReference type="ChEBI" id="CHEBI:29105"/>
    </cofactor>
</comment>
<dbReference type="InterPro" id="IPR003730">
    <property type="entry name" value="Cu_polyphenol_OxRdtase"/>
</dbReference>
<dbReference type="GO" id="GO:0017061">
    <property type="term" value="F:S-methyl-5-thioadenosine phosphorylase activity"/>
    <property type="evidence" value="ECO:0007669"/>
    <property type="project" value="UniProtKB-EC"/>
</dbReference>